<comment type="function">
    <text evidence="2 9">Removes 5-oxoproline from various penultimate amino acid residues except L-proline.</text>
</comment>
<dbReference type="InterPro" id="IPR033694">
    <property type="entry name" value="PGPEP1_Cys_AS"/>
</dbReference>
<dbReference type="NCBIfam" id="NF009676">
    <property type="entry name" value="PRK13197.1"/>
    <property type="match status" value="1"/>
</dbReference>
<sequence length="214" mass="22990">MKTVLITAFEPFEGQQINPSWESVRQLHERPVCGVKVIAKQLPCVFGDSLEVLYAAIDEVRPEMVIAVGQAGGCTGITVERVAINVDDARIPDNAGNQPIDKPIVAGGPAAYFATLPIKAIVEGIREAGIPAAVSQTAGTYVCNHVMYGLLHYLQKHKGIRAGFIHIPYLPEQVVRQVDVASMSLQTVVLALEMALSIALSVQQDIRLEGGATH</sequence>
<evidence type="ECO:0000256" key="2">
    <source>
        <dbReference type="ARBA" id="ARBA00002280"/>
    </source>
</evidence>
<dbReference type="GO" id="GO:0016920">
    <property type="term" value="F:pyroglutamyl-peptidase activity"/>
    <property type="evidence" value="ECO:0007669"/>
    <property type="project" value="UniProtKB-UniRule"/>
</dbReference>
<keyword evidence="13" id="KW-1185">Reference proteome</keyword>
<evidence type="ECO:0000256" key="11">
    <source>
        <dbReference type="PROSITE-ProRule" id="PRU10077"/>
    </source>
</evidence>
<dbReference type="AlphaFoldDB" id="A0A3N6SBY0"/>
<protein>
    <recommendedName>
        <fullName evidence="9">Pyrrolidone-carboxylate peptidase</fullName>
        <ecNumber evidence="9">3.4.19.3</ecNumber>
    </recommendedName>
    <alternativeName>
        <fullName evidence="9">5-oxoprolyl-peptidase</fullName>
    </alternativeName>
    <alternativeName>
        <fullName evidence="9">Pyroglutamyl-peptidase I</fullName>
        <shortName evidence="9">PGP-I</shortName>
        <shortName evidence="9">Pyrase</shortName>
    </alternativeName>
</protein>
<accession>A0A3N6SBY0</accession>
<proteinExistence type="inferred from homology"/>
<dbReference type="Pfam" id="PF01470">
    <property type="entry name" value="Peptidase_C15"/>
    <property type="match status" value="1"/>
</dbReference>
<dbReference type="EMBL" id="RHHM01000011">
    <property type="protein sequence ID" value="RQM37473.1"/>
    <property type="molecule type" value="Genomic_DNA"/>
</dbReference>
<dbReference type="OrthoDB" id="9779738at2"/>
<dbReference type="CDD" id="cd00501">
    <property type="entry name" value="Peptidase_C15"/>
    <property type="match status" value="1"/>
</dbReference>
<evidence type="ECO:0000256" key="1">
    <source>
        <dbReference type="ARBA" id="ARBA00001770"/>
    </source>
</evidence>
<comment type="caution">
    <text evidence="12">The sequence shown here is derived from an EMBL/GenBank/DDBJ whole genome shotgun (WGS) entry which is preliminary data.</text>
</comment>
<evidence type="ECO:0000256" key="8">
    <source>
        <dbReference type="ARBA" id="ARBA00022807"/>
    </source>
</evidence>
<reference evidence="12 13" key="1">
    <citation type="submission" date="2018-10" db="EMBL/GenBank/DDBJ databases">
        <title>Draft genome sequence for the type isolate of Erwinia psidii, agent causal of bacterial blight in guava (Psidium guajava) and wilt and die-back of Eucalyptus spp.</title>
        <authorList>
            <person name="Hermenegildo P.S."/>
            <person name="Santos S.A."/>
            <person name="Guimaraes L.M.S."/>
            <person name="Vidigal P.M.P."/>
            <person name="Pereira I.C."/>
            <person name="Badel J.L."/>
            <person name="Alfenas-Zerbini P."/>
            <person name="Ferreira M.A.S.V."/>
            <person name="Alfenas A.C."/>
        </authorList>
    </citation>
    <scope>NUCLEOTIDE SEQUENCE [LARGE SCALE GENOMIC DNA]</scope>
    <source>
        <strain evidence="12 13">IBSBF 435</strain>
    </source>
</reference>
<evidence type="ECO:0000256" key="4">
    <source>
        <dbReference type="ARBA" id="ARBA00006641"/>
    </source>
</evidence>
<dbReference type="InterPro" id="IPR016125">
    <property type="entry name" value="Peptidase_C15-like"/>
</dbReference>
<dbReference type="InterPro" id="IPR033693">
    <property type="entry name" value="PGPEP1_Glu_AS"/>
</dbReference>
<evidence type="ECO:0000256" key="5">
    <source>
        <dbReference type="ARBA" id="ARBA00022490"/>
    </source>
</evidence>
<feature type="active site" evidence="9">
    <location>
        <position position="166"/>
    </location>
</feature>
<dbReference type="PRINTS" id="PR00706">
    <property type="entry name" value="PYROGLUPTASE"/>
</dbReference>
<dbReference type="GO" id="GO:0006508">
    <property type="term" value="P:proteolysis"/>
    <property type="evidence" value="ECO:0007669"/>
    <property type="project" value="UniProtKB-KW"/>
</dbReference>
<evidence type="ECO:0000313" key="13">
    <source>
        <dbReference type="Proteomes" id="UP000279457"/>
    </source>
</evidence>
<dbReference type="GO" id="GO:0005829">
    <property type="term" value="C:cytosol"/>
    <property type="evidence" value="ECO:0007669"/>
    <property type="project" value="InterPro"/>
</dbReference>
<evidence type="ECO:0000256" key="9">
    <source>
        <dbReference type="HAMAP-Rule" id="MF_00417"/>
    </source>
</evidence>
<dbReference type="HAMAP" id="MF_00417">
    <property type="entry name" value="Pyrrolid_peptidase"/>
    <property type="match status" value="1"/>
</dbReference>
<keyword evidence="8 9" id="KW-0788">Thiol protease</keyword>
<dbReference type="Proteomes" id="UP000279457">
    <property type="component" value="Unassembled WGS sequence"/>
</dbReference>
<dbReference type="RefSeq" id="WP_124233786.1">
    <property type="nucleotide sequence ID" value="NZ_RHHM01000011.1"/>
</dbReference>
<keyword evidence="5 9" id="KW-0963">Cytoplasm</keyword>
<keyword evidence="6 9" id="KW-0645">Protease</keyword>
<feature type="active site" evidence="9 11">
    <location>
        <position position="143"/>
    </location>
</feature>
<dbReference type="InterPro" id="IPR000816">
    <property type="entry name" value="Peptidase_C15"/>
</dbReference>
<organism evidence="12 13">
    <name type="scientific">Erwinia psidii</name>
    <dbReference type="NCBI Taxonomy" id="69224"/>
    <lineage>
        <taxon>Bacteria</taxon>
        <taxon>Pseudomonadati</taxon>
        <taxon>Pseudomonadota</taxon>
        <taxon>Gammaproteobacteria</taxon>
        <taxon>Enterobacterales</taxon>
        <taxon>Erwiniaceae</taxon>
        <taxon>Erwinia</taxon>
    </lineage>
</organism>
<comment type="subunit">
    <text evidence="9">Homotetramer.</text>
</comment>
<dbReference type="PANTHER" id="PTHR23402">
    <property type="entry name" value="PROTEASE FAMILY C15 PYROGLUTAMYL-PEPTIDASE I-RELATED"/>
    <property type="match status" value="1"/>
</dbReference>
<feature type="active site" evidence="9 10">
    <location>
        <position position="80"/>
    </location>
</feature>
<dbReference type="Gene3D" id="3.40.630.20">
    <property type="entry name" value="Peptidase C15, pyroglutamyl peptidase I-like"/>
    <property type="match status" value="1"/>
</dbReference>
<dbReference type="PROSITE" id="PS01333">
    <property type="entry name" value="PYRASE_GLU"/>
    <property type="match status" value="1"/>
</dbReference>
<dbReference type="EC" id="3.4.19.3" evidence="9"/>
<dbReference type="PIRSF" id="PIRSF015592">
    <property type="entry name" value="Prld-crbxl_pptds"/>
    <property type="match status" value="1"/>
</dbReference>
<dbReference type="SUPFAM" id="SSF53182">
    <property type="entry name" value="Pyrrolidone carboxyl peptidase (pyroglutamate aminopeptidase)"/>
    <property type="match status" value="1"/>
</dbReference>
<gene>
    <name evidence="9 12" type="primary">pcp</name>
    <name evidence="12" type="ORF">EB241_14540</name>
</gene>
<evidence type="ECO:0000256" key="7">
    <source>
        <dbReference type="ARBA" id="ARBA00022801"/>
    </source>
</evidence>
<evidence type="ECO:0000256" key="6">
    <source>
        <dbReference type="ARBA" id="ARBA00022670"/>
    </source>
</evidence>
<evidence type="ECO:0000256" key="10">
    <source>
        <dbReference type="PROSITE-ProRule" id="PRU10076"/>
    </source>
</evidence>
<dbReference type="FunFam" id="3.40.630.20:FF:000001">
    <property type="entry name" value="Pyrrolidone-carboxylate peptidase"/>
    <property type="match status" value="1"/>
</dbReference>
<comment type="catalytic activity">
    <reaction evidence="1 9 10">
        <text>Release of an N-terminal pyroglutamyl group from a polypeptide, the second amino acid generally not being Pro.</text>
        <dbReference type="EC" id="3.4.19.3"/>
    </reaction>
</comment>
<name>A0A3N6SBY0_9GAMM</name>
<evidence type="ECO:0000313" key="12">
    <source>
        <dbReference type="EMBL" id="RQM37473.1"/>
    </source>
</evidence>
<dbReference type="PANTHER" id="PTHR23402:SF1">
    <property type="entry name" value="PYROGLUTAMYL-PEPTIDASE I"/>
    <property type="match status" value="1"/>
</dbReference>
<dbReference type="InterPro" id="IPR029762">
    <property type="entry name" value="PGP-I_bact-type"/>
</dbReference>
<keyword evidence="7 9" id="KW-0378">Hydrolase</keyword>
<dbReference type="PROSITE" id="PS01334">
    <property type="entry name" value="PYRASE_CYS"/>
    <property type="match status" value="1"/>
</dbReference>
<evidence type="ECO:0000256" key="3">
    <source>
        <dbReference type="ARBA" id="ARBA00004496"/>
    </source>
</evidence>
<dbReference type="InterPro" id="IPR036440">
    <property type="entry name" value="Peptidase_C15-like_sf"/>
</dbReference>
<comment type="subcellular location">
    <subcellularLocation>
        <location evidence="3 9">Cytoplasm</location>
    </subcellularLocation>
</comment>
<dbReference type="NCBIfam" id="TIGR00504">
    <property type="entry name" value="pyro_pdase"/>
    <property type="match status" value="1"/>
</dbReference>
<comment type="similarity">
    <text evidence="4 9">Belongs to the peptidase C15 family.</text>
</comment>